<reference evidence="2 3" key="1">
    <citation type="submission" date="2018-06" db="EMBL/GenBank/DDBJ databases">
        <title>Complete Genomes of Monosporascus.</title>
        <authorList>
            <person name="Robinson A.J."/>
            <person name="Natvig D.O."/>
        </authorList>
    </citation>
    <scope>NUCLEOTIDE SEQUENCE [LARGE SCALE GENOMIC DNA]</scope>
    <source>
        <strain evidence="2 3">CBS 609.92</strain>
    </source>
</reference>
<feature type="region of interest" description="Disordered" evidence="1">
    <location>
        <begin position="810"/>
        <end position="843"/>
    </location>
</feature>
<dbReference type="SUPFAM" id="SSF48452">
    <property type="entry name" value="TPR-like"/>
    <property type="match status" value="1"/>
</dbReference>
<dbReference type="Gene3D" id="1.25.40.10">
    <property type="entry name" value="Tetratricopeptide repeat domain"/>
    <property type="match status" value="1"/>
</dbReference>
<proteinExistence type="predicted"/>
<gene>
    <name evidence="2" type="ORF">DL762_002455</name>
</gene>
<dbReference type="Proteomes" id="UP000294003">
    <property type="component" value="Unassembled WGS sequence"/>
</dbReference>
<accession>A0ABY0HE03</accession>
<dbReference type="PANTHER" id="PTHR39596">
    <property type="match status" value="1"/>
</dbReference>
<evidence type="ECO:0000256" key="1">
    <source>
        <dbReference type="SAM" id="MobiDB-lite"/>
    </source>
</evidence>
<evidence type="ECO:0008006" key="4">
    <source>
        <dbReference type="Google" id="ProtNLM"/>
    </source>
</evidence>
<feature type="region of interest" description="Disordered" evidence="1">
    <location>
        <begin position="1227"/>
        <end position="1253"/>
    </location>
</feature>
<protein>
    <recommendedName>
        <fullName evidence="4">Heterokaryon incompatibility domain-containing protein</fullName>
    </recommendedName>
</protein>
<dbReference type="EMBL" id="QJNS01000047">
    <property type="protein sequence ID" value="RYO90915.1"/>
    <property type="molecule type" value="Genomic_DNA"/>
</dbReference>
<sequence length="1347" mass="148978">MDSPANLVIGAFQYHNLLAHGYNKRLQPLPEPPLVLEAHQTLIIPAKGGGDGGDGGGEMCSNSQLPMKAWYKDPTTSKPESYSQVGFLTQLGLLCAAARVRECSNKACSEMRKAMDQTAPTCRWTAFRNWAIVALSCREELEQGVGGTLAHTHMVNAIHGCYSLLENTKDETTLFQPTHDGCPSPTQEMFDVSNVIYWMANILAFRGLGVASLKRWDHHYIPKFASLPAIEKASKKIPDLSLCKYRFWNFVNLAERKQSDLPDLVNALTPRRQLQHEGHGSCAASRCQSSHQDSTKLDQLHKCSGSSCEQRMYPVEDLIEALELGTGTAWSRRSPVLAATDDAYIAISHVWSDGTGVGRKEQGTVNSCLIDYFTRIAESLHCEGIWWDALSIPLKPEARSKALSQMNRNYANAQYTVVHDRYLLGIPFTDPATACLALVLSPWFARCWTALELFLSKKVKVLFKGPDQNTPDIKDLDDDILAKHPGTVSRAHWLASSLVSRIRHATIEYVDDIVAVLRPRSTSRMRDRTVIAALLADVPRCDMNRSEGEITCDIIAHLGAVPHSSLLHGKPTMRETGPFSWCPATLDDMPIDLCTDLDERQARKERVIRVDEKGAVVGKWHVEVVTAKQIRNRRLEPHGEDISVVVHFYNALLHWENCLVLRERAEDDMEAPALLVAAVQTDQADGVPLIDCRYVGAVRVSEDKAEEEEDETADTEVSEQRRLACDAMIRIGAENGRPDVAARTILEKWLSAHPKPVVGGSEHTSGGGKTFIAHVRKAAKKSQLLNLRYLSPLKKGKAWYEAAGVRRYNPPLKDEDEGEASDKEENKVGGRGGKRDASEPEKTDELLLEAFSSGSNPAAVMSFLLRRDIGISSWVENRLGFAEMTLLASQYLAHSWLPDAKRACKAALRMLPVNGWTEPANLSSARTLANVCSKLGWVDDAVRVYEGLINNCTDESFEKHGIKFQAIGELTCLLLSQKDRMAQATSWYQIGLQRFGHRLPPSVPALAYDNQHALGLRPSRSPGSEAKTERSDAERAYLSALRVFSRDVGKSNAISLLTAHNLAREWLHQGAISEGEELLRAVLGGYEQEVGSDHILALRAVLDLVQICLAQRREAKARELSAELLQRCESNLGRGHWLTRQAALITATLSQMRGRADEAERLLRQAQEGPTEVGTPEYDVAKRATLELGTLHANTNKSTGRGGVPPRAEGTEWTKMFDGAFQDRHAGFPGDTRSRGPSSSTMKEAHGTPHDFLRPREFGARFSRHGLNPFHQFDRFESQQTQHGMSSSAVKASYTRNGVTVTEIKEVQTSGVAPAVSEISFHRVVKNDSAFGFGSPDFPAFGNGRQA</sequence>
<dbReference type="InterPro" id="IPR011990">
    <property type="entry name" value="TPR-like_helical_dom_sf"/>
</dbReference>
<organism evidence="2 3">
    <name type="scientific">Monosporascus cannonballus</name>
    <dbReference type="NCBI Taxonomy" id="155416"/>
    <lineage>
        <taxon>Eukaryota</taxon>
        <taxon>Fungi</taxon>
        <taxon>Dikarya</taxon>
        <taxon>Ascomycota</taxon>
        <taxon>Pezizomycotina</taxon>
        <taxon>Sordariomycetes</taxon>
        <taxon>Xylariomycetidae</taxon>
        <taxon>Xylariales</taxon>
        <taxon>Xylariales incertae sedis</taxon>
        <taxon>Monosporascus</taxon>
    </lineage>
</organism>
<dbReference type="PANTHER" id="PTHR39596:SF2">
    <property type="entry name" value="HET DOMAIN PROTEIN (AFU_ORTHOLOGUE AFUA_1G17550)-RELATED"/>
    <property type="match status" value="1"/>
</dbReference>
<name>A0ABY0HE03_9PEZI</name>
<evidence type="ECO:0000313" key="2">
    <source>
        <dbReference type="EMBL" id="RYO90915.1"/>
    </source>
</evidence>
<feature type="compositionally biased region" description="Basic and acidic residues" evidence="1">
    <location>
        <begin position="1243"/>
        <end position="1253"/>
    </location>
</feature>
<keyword evidence="3" id="KW-1185">Reference proteome</keyword>
<comment type="caution">
    <text evidence="2">The sequence shown here is derived from an EMBL/GenBank/DDBJ whole genome shotgun (WGS) entry which is preliminary data.</text>
</comment>
<evidence type="ECO:0000313" key="3">
    <source>
        <dbReference type="Proteomes" id="UP000294003"/>
    </source>
</evidence>
<feature type="compositionally biased region" description="Basic and acidic residues" evidence="1">
    <location>
        <begin position="820"/>
        <end position="843"/>
    </location>
</feature>